<dbReference type="EMBL" id="JABDJR010000301">
    <property type="protein sequence ID" value="NNF06613.1"/>
    <property type="molecule type" value="Genomic_DNA"/>
</dbReference>
<dbReference type="GO" id="GO:0005524">
    <property type="term" value="F:ATP binding"/>
    <property type="evidence" value="ECO:0007669"/>
    <property type="project" value="UniProtKB-KW"/>
</dbReference>
<dbReference type="PANTHER" id="PTHR13779:SF7">
    <property type="entry name" value="ATPASE WRNIP1"/>
    <property type="match status" value="1"/>
</dbReference>
<feature type="domain" description="MgsA AAA+ ATPase C-terminal" evidence="3">
    <location>
        <begin position="26"/>
        <end position="190"/>
    </location>
</feature>
<dbReference type="Gene3D" id="1.20.272.10">
    <property type="match status" value="1"/>
</dbReference>
<organism evidence="4 5">
    <name type="scientific">Eiseniibacteriota bacterium</name>
    <dbReference type="NCBI Taxonomy" id="2212470"/>
    <lineage>
        <taxon>Bacteria</taxon>
        <taxon>Candidatus Eiseniibacteriota</taxon>
    </lineage>
</organism>
<dbReference type="Pfam" id="PF12002">
    <property type="entry name" value="MgsA_C"/>
    <property type="match status" value="1"/>
</dbReference>
<gene>
    <name evidence="4" type="ORF">HKN21_07620</name>
</gene>
<dbReference type="PANTHER" id="PTHR13779">
    <property type="entry name" value="WERNER HELICASE-INTERACTING PROTEIN 1 FAMILY MEMBER"/>
    <property type="match status" value="1"/>
</dbReference>
<dbReference type="GO" id="GO:0017116">
    <property type="term" value="F:single-stranded DNA helicase activity"/>
    <property type="evidence" value="ECO:0007669"/>
    <property type="project" value="TreeGrafter"/>
</dbReference>
<keyword evidence="2" id="KW-0067">ATP-binding</keyword>
<dbReference type="GO" id="GO:0006261">
    <property type="term" value="P:DNA-templated DNA replication"/>
    <property type="evidence" value="ECO:0007669"/>
    <property type="project" value="TreeGrafter"/>
</dbReference>
<dbReference type="AlphaFoldDB" id="A0A7Y2EEM6"/>
<dbReference type="GO" id="GO:0000731">
    <property type="term" value="P:DNA synthesis involved in DNA repair"/>
    <property type="evidence" value="ECO:0007669"/>
    <property type="project" value="TreeGrafter"/>
</dbReference>
<comment type="caution">
    <text evidence="4">The sequence shown here is derived from an EMBL/GenBank/DDBJ whole genome shotgun (WGS) entry which is preliminary data.</text>
</comment>
<dbReference type="InterPro" id="IPR008921">
    <property type="entry name" value="DNA_pol3_clamp-load_cplx_C"/>
</dbReference>
<dbReference type="InterPro" id="IPR051314">
    <property type="entry name" value="AAA_ATPase_RarA/MGS1/WRNIP1"/>
</dbReference>
<proteinExistence type="predicted"/>
<dbReference type="GO" id="GO:0008047">
    <property type="term" value="F:enzyme activator activity"/>
    <property type="evidence" value="ECO:0007669"/>
    <property type="project" value="TreeGrafter"/>
</dbReference>
<dbReference type="Gene3D" id="1.10.3710.10">
    <property type="entry name" value="DNA polymerase III clamp loader subunits, C-terminal domain"/>
    <property type="match status" value="1"/>
</dbReference>
<evidence type="ECO:0000256" key="2">
    <source>
        <dbReference type="ARBA" id="ARBA00022840"/>
    </source>
</evidence>
<evidence type="ECO:0000259" key="3">
    <source>
        <dbReference type="Pfam" id="PF12002"/>
    </source>
</evidence>
<dbReference type="InterPro" id="IPR021886">
    <property type="entry name" value="MgsA_C"/>
</dbReference>
<accession>A0A7Y2EEM6</accession>
<protein>
    <submittedName>
        <fullName evidence="4">Replication-associated recombination protein A</fullName>
    </submittedName>
</protein>
<sequence>TLPRYDRAGEEHFNLISAMQKSIRASDPQGAVYWVERMLQSGEDPLYVARRLVRTASEDVGLADPSALPQAIAAWQTVRFLGLPEAGVALHQCALYLALAPKSNRVEVAQTEAAKTIERTGSLPVPMAFRNAPTDLMKGMGYGEGYQYDHDHPEGISGQTGLPEEIQELEFYKPGDKGYEKELRKRWDSIQAFRSRKPANPRED</sequence>
<evidence type="ECO:0000256" key="1">
    <source>
        <dbReference type="ARBA" id="ARBA00022741"/>
    </source>
</evidence>
<name>A0A7Y2EEM6_UNCEI</name>
<evidence type="ECO:0000313" key="4">
    <source>
        <dbReference type="EMBL" id="NNF06613.1"/>
    </source>
</evidence>
<dbReference type="FunFam" id="1.20.272.10:FF:000001">
    <property type="entry name" value="Putative AAA family ATPase"/>
    <property type="match status" value="1"/>
</dbReference>
<reference evidence="4 5" key="1">
    <citation type="submission" date="2020-03" db="EMBL/GenBank/DDBJ databases">
        <title>Metabolic flexibility allows generalist bacteria to become dominant in a frequently disturbed ecosystem.</title>
        <authorList>
            <person name="Chen Y.-J."/>
            <person name="Leung P.M."/>
            <person name="Bay S.K."/>
            <person name="Hugenholtz P."/>
            <person name="Kessler A.J."/>
            <person name="Shelley G."/>
            <person name="Waite D.W."/>
            <person name="Cook P.L."/>
            <person name="Greening C."/>
        </authorList>
    </citation>
    <scope>NUCLEOTIDE SEQUENCE [LARGE SCALE GENOMIC DNA]</scope>
    <source>
        <strain evidence="4">SS_bin_28</strain>
    </source>
</reference>
<dbReference type="Proteomes" id="UP000547674">
    <property type="component" value="Unassembled WGS sequence"/>
</dbReference>
<keyword evidence="1" id="KW-0547">Nucleotide-binding</keyword>
<feature type="non-terminal residue" evidence="4">
    <location>
        <position position="1"/>
    </location>
</feature>
<dbReference type="GO" id="GO:0003677">
    <property type="term" value="F:DNA binding"/>
    <property type="evidence" value="ECO:0007669"/>
    <property type="project" value="InterPro"/>
</dbReference>
<evidence type="ECO:0000313" key="5">
    <source>
        <dbReference type="Proteomes" id="UP000547674"/>
    </source>
</evidence>
<dbReference type="SUPFAM" id="SSF48019">
    <property type="entry name" value="post-AAA+ oligomerization domain-like"/>
    <property type="match status" value="1"/>
</dbReference>